<accession>A0AB38CC53</accession>
<comment type="similarity">
    <text evidence="2">Belongs to the NAD(P)-dependent epimerase/dehydratase family.</text>
</comment>
<proteinExistence type="inferred from homology"/>
<organism evidence="4 5">
    <name type="scientific">Janthinobacterium lividum</name>
    <dbReference type="NCBI Taxonomy" id="29581"/>
    <lineage>
        <taxon>Bacteria</taxon>
        <taxon>Pseudomonadati</taxon>
        <taxon>Pseudomonadota</taxon>
        <taxon>Betaproteobacteria</taxon>
        <taxon>Burkholderiales</taxon>
        <taxon>Oxalobacteraceae</taxon>
        <taxon>Janthinobacterium</taxon>
    </lineage>
</organism>
<reference evidence="4 5" key="1">
    <citation type="submission" date="2016-11" db="EMBL/GenBank/DDBJ databases">
        <authorList>
            <person name="Varghese N."/>
            <person name="Submissions S."/>
        </authorList>
    </citation>
    <scope>NUCLEOTIDE SEQUENCE [LARGE SCALE GENOMIC DNA]</scope>
    <source>
        <strain evidence="4 5">NFR18</strain>
    </source>
</reference>
<evidence type="ECO:0000313" key="4">
    <source>
        <dbReference type="EMBL" id="SFX97660.1"/>
    </source>
</evidence>
<dbReference type="Proteomes" id="UP000182489">
    <property type="component" value="Unassembled WGS sequence"/>
</dbReference>
<gene>
    <name evidence="4" type="ORF">SAMN03097694_4067</name>
</gene>
<evidence type="ECO:0000256" key="1">
    <source>
        <dbReference type="ARBA" id="ARBA00005125"/>
    </source>
</evidence>
<dbReference type="InterPro" id="IPR036291">
    <property type="entry name" value="NAD(P)-bd_dom_sf"/>
</dbReference>
<dbReference type="SUPFAM" id="SSF51735">
    <property type="entry name" value="NAD(P)-binding Rossmann-fold domains"/>
    <property type="match status" value="1"/>
</dbReference>
<dbReference type="AlphaFoldDB" id="A0AB38CC53"/>
<dbReference type="RefSeq" id="WP_072455159.1">
    <property type="nucleotide sequence ID" value="NZ_FPKH01000004.1"/>
</dbReference>
<comment type="caution">
    <text evidence="4">The sequence shown here is derived from an EMBL/GenBank/DDBJ whole genome shotgun (WGS) entry which is preliminary data.</text>
</comment>
<sequence>MKVFLTGATGFIGSQLVKRLLADNHEVAILVRQHSDLSVLQDALPKISVHIHDGSYPSVYAALEQTQPDVVCHVASLFLAQHKPEDVNRLIESNLGMPTQLLEAMQQLGLRRLINTGTSWQHFESAAYNPVNLYAATKQAFEDLLAYYVSAHGFQAITLKLFDTYGPGDTRAKLFSLLRKTARSGVNLRMSPGEQLLDLVYIDDVLDAYLLAMHRLPSVGVAECYAVSNPDRLTLKDLVQVYGAVVGKNLQIEWGGLPYRPRETMQPCTRQPRLPGWQPHITLQQGIARMEADTLIEGLLVGQNK</sequence>
<evidence type="ECO:0000313" key="5">
    <source>
        <dbReference type="Proteomes" id="UP000182489"/>
    </source>
</evidence>
<dbReference type="EMBL" id="FPKH01000004">
    <property type="protein sequence ID" value="SFX97660.1"/>
    <property type="molecule type" value="Genomic_DNA"/>
</dbReference>
<dbReference type="PANTHER" id="PTHR43000">
    <property type="entry name" value="DTDP-D-GLUCOSE 4,6-DEHYDRATASE-RELATED"/>
    <property type="match status" value="1"/>
</dbReference>
<dbReference type="Pfam" id="PF01370">
    <property type="entry name" value="Epimerase"/>
    <property type="match status" value="1"/>
</dbReference>
<comment type="pathway">
    <text evidence="1">Bacterial outer membrane biogenesis; LPS O-antigen biosynthesis.</text>
</comment>
<dbReference type="Gene3D" id="3.40.50.720">
    <property type="entry name" value="NAD(P)-binding Rossmann-like Domain"/>
    <property type="match status" value="1"/>
</dbReference>
<evidence type="ECO:0000259" key="3">
    <source>
        <dbReference type="Pfam" id="PF01370"/>
    </source>
</evidence>
<feature type="domain" description="NAD-dependent epimerase/dehydratase" evidence="3">
    <location>
        <begin position="3"/>
        <end position="215"/>
    </location>
</feature>
<protein>
    <submittedName>
        <fullName evidence="4">Nucleoside-diphosphate-sugar epimerase</fullName>
    </submittedName>
</protein>
<name>A0AB38CC53_9BURK</name>
<dbReference type="InterPro" id="IPR001509">
    <property type="entry name" value="Epimerase_deHydtase"/>
</dbReference>
<evidence type="ECO:0000256" key="2">
    <source>
        <dbReference type="ARBA" id="ARBA00007637"/>
    </source>
</evidence>